<keyword evidence="18" id="KW-0539">Nucleus</keyword>
<comment type="catalytic activity">
    <reaction evidence="23">
        <text>L-histidyl-[protein] + NAD(+) = N(tele)-(ADP-D-ribosyl)-L-histidyl-[protein] + nicotinamide + H(+)</text>
        <dbReference type="Rhea" id="RHEA:72071"/>
        <dbReference type="Rhea" id="RHEA-COMP:9745"/>
        <dbReference type="Rhea" id="RHEA-COMP:18085"/>
        <dbReference type="ChEBI" id="CHEBI:15378"/>
        <dbReference type="ChEBI" id="CHEBI:17154"/>
        <dbReference type="ChEBI" id="CHEBI:29979"/>
        <dbReference type="ChEBI" id="CHEBI:57540"/>
        <dbReference type="ChEBI" id="CHEBI:191398"/>
    </reaction>
    <physiologicalReaction direction="left-to-right" evidence="23">
        <dbReference type="Rhea" id="RHEA:72072"/>
    </physiologicalReaction>
</comment>
<evidence type="ECO:0000256" key="7">
    <source>
        <dbReference type="ARBA" id="ARBA00022533"/>
    </source>
</evidence>
<keyword evidence="16" id="KW-0238">DNA-binding</keyword>
<comment type="similarity">
    <text evidence="21">Belongs to the ARTD/PARP family.</text>
</comment>
<dbReference type="FunFam" id="3.90.228.10:FF:000002">
    <property type="entry name" value="Poly [ADP-ribose] polymerase"/>
    <property type="match status" value="1"/>
</dbReference>
<dbReference type="PROSITE" id="PS51059">
    <property type="entry name" value="PARP_CATALYTIC"/>
    <property type="match status" value="1"/>
</dbReference>
<keyword evidence="4" id="KW-0158">Chromosome</keyword>
<evidence type="ECO:0000256" key="10">
    <source>
        <dbReference type="ARBA" id="ARBA00022679"/>
    </source>
</evidence>
<dbReference type="InterPro" id="IPR012317">
    <property type="entry name" value="Poly(ADP-ribose)pol_cat_dom"/>
</dbReference>
<evidence type="ECO:0000256" key="23">
    <source>
        <dbReference type="ARBA" id="ARBA00048241"/>
    </source>
</evidence>
<evidence type="ECO:0000256" key="24">
    <source>
        <dbReference type="ARBA" id="ARBA00048339"/>
    </source>
</evidence>
<comment type="catalytic activity">
    <reaction evidence="22">
        <text>NAD(+) + (ADP-D-ribosyl)n-acceptor = nicotinamide + (ADP-D-ribosyl)n+1-acceptor + H(+).</text>
        <dbReference type="EC" id="2.4.2.30"/>
    </reaction>
</comment>
<dbReference type="GO" id="GO:0016779">
    <property type="term" value="F:nucleotidyltransferase activity"/>
    <property type="evidence" value="ECO:0007669"/>
    <property type="project" value="UniProtKB-KW"/>
</dbReference>
<dbReference type="AlphaFoldDB" id="A0A8S3WXT9"/>
<evidence type="ECO:0000256" key="19">
    <source>
        <dbReference type="ARBA" id="ARBA00024159"/>
    </source>
</evidence>
<dbReference type="InterPro" id="IPR004102">
    <property type="entry name" value="Poly(ADP-ribose)pol_reg_dom"/>
</dbReference>
<dbReference type="GO" id="GO:1990404">
    <property type="term" value="F:NAD+-protein mono-ADP-ribosyltransferase activity"/>
    <property type="evidence" value="ECO:0007669"/>
    <property type="project" value="TreeGrafter"/>
</dbReference>
<dbReference type="GO" id="GO:0003677">
    <property type="term" value="F:DNA binding"/>
    <property type="evidence" value="ECO:0007669"/>
    <property type="project" value="UniProtKB-KW"/>
</dbReference>
<dbReference type="GO" id="GO:0005694">
    <property type="term" value="C:chromosome"/>
    <property type="evidence" value="ECO:0007669"/>
    <property type="project" value="UniProtKB-SubCell"/>
</dbReference>
<evidence type="ECO:0000256" key="26">
    <source>
        <dbReference type="RuleBase" id="RU362114"/>
    </source>
</evidence>
<feature type="domain" description="PARP alpha-helical" evidence="28">
    <location>
        <begin position="1"/>
        <end position="99"/>
    </location>
</feature>
<dbReference type="InterPro" id="IPR050800">
    <property type="entry name" value="ARTD/PARP"/>
</dbReference>
<dbReference type="GO" id="GO:0003950">
    <property type="term" value="F:NAD+ poly-ADP-ribosyltransferase activity"/>
    <property type="evidence" value="ECO:0007669"/>
    <property type="project" value="UniProtKB-UniRule"/>
</dbReference>
<comment type="caution">
    <text evidence="29">The sequence shown here is derived from an EMBL/GenBank/DDBJ whole genome shotgun (WGS) entry which is preliminary data.</text>
</comment>
<comment type="catalytic activity">
    <reaction evidence="20">
        <text>L-aspartyl-[protein] + NAD(+) = 4-O-(ADP-D-ribosyl)-L-aspartyl-[protein] + nicotinamide</text>
        <dbReference type="Rhea" id="RHEA:54424"/>
        <dbReference type="Rhea" id="RHEA-COMP:9867"/>
        <dbReference type="Rhea" id="RHEA-COMP:13832"/>
        <dbReference type="ChEBI" id="CHEBI:17154"/>
        <dbReference type="ChEBI" id="CHEBI:29961"/>
        <dbReference type="ChEBI" id="CHEBI:57540"/>
        <dbReference type="ChEBI" id="CHEBI:138102"/>
    </reaction>
    <physiologicalReaction direction="left-to-right" evidence="20">
        <dbReference type="Rhea" id="RHEA:54425"/>
    </physiologicalReaction>
</comment>
<protein>
    <recommendedName>
        <fullName evidence="26">Poly [ADP-ribose] polymerase</fullName>
        <shortName evidence="26">PARP</shortName>
        <ecNumber evidence="26">2.4.2.-</ecNumber>
    </recommendedName>
</protein>
<dbReference type="Pfam" id="PF02877">
    <property type="entry name" value="PARP_reg"/>
    <property type="match status" value="1"/>
</dbReference>
<dbReference type="OrthoDB" id="6882365at2759"/>
<keyword evidence="17" id="KW-0804">Transcription</keyword>
<evidence type="ECO:0000256" key="15">
    <source>
        <dbReference type="ARBA" id="ARBA00023027"/>
    </source>
</evidence>
<keyword evidence="13" id="KW-0391">Immunity</keyword>
<keyword evidence="8" id="KW-0399">Innate immunity</keyword>
<evidence type="ECO:0000256" key="5">
    <source>
        <dbReference type="ARBA" id="ARBA00022490"/>
    </source>
</evidence>
<dbReference type="PANTHER" id="PTHR10459">
    <property type="entry name" value="DNA LIGASE"/>
    <property type="match status" value="1"/>
</dbReference>
<dbReference type="EC" id="2.4.2.-" evidence="26"/>
<evidence type="ECO:0000259" key="27">
    <source>
        <dbReference type="PROSITE" id="PS51059"/>
    </source>
</evidence>
<dbReference type="CDD" id="cd01437">
    <property type="entry name" value="parp_like"/>
    <property type="match status" value="1"/>
</dbReference>
<comment type="catalytic activity">
    <reaction evidence="19">
        <text>L-glutamyl-[protein] + NAD(+) = 5-O-(ADP-D-ribosyl)-L-glutamyl-[protein] + nicotinamide</text>
        <dbReference type="Rhea" id="RHEA:58224"/>
        <dbReference type="Rhea" id="RHEA-COMP:10208"/>
        <dbReference type="Rhea" id="RHEA-COMP:15089"/>
        <dbReference type="ChEBI" id="CHEBI:17154"/>
        <dbReference type="ChEBI" id="CHEBI:29973"/>
        <dbReference type="ChEBI" id="CHEBI:57540"/>
        <dbReference type="ChEBI" id="CHEBI:142540"/>
    </reaction>
    <physiologicalReaction direction="left-to-right" evidence="19">
        <dbReference type="Rhea" id="RHEA:58225"/>
    </physiologicalReaction>
</comment>
<evidence type="ECO:0000256" key="11">
    <source>
        <dbReference type="ARBA" id="ARBA00022695"/>
    </source>
</evidence>
<evidence type="ECO:0000256" key="4">
    <source>
        <dbReference type="ARBA" id="ARBA00022454"/>
    </source>
</evidence>
<evidence type="ECO:0000256" key="22">
    <source>
        <dbReference type="ARBA" id="ARBA00033987"/>
    </source>
</evidence>
<name>A0A8S3WXT9_PARAO</name>
<evidence type="ECO:0000313" key="30">
    <source>
        <dbReference type="Proteomes" id="UP000691718"/>
    </source>
</evidence>
<dbReference type="Proteomes" id="UP000691718">
    <property type="component" value="Unassembled WGS sequence"/>
</dbReference>
<keyword evidence="9 26" id="KW-0328">Glycosyltransferase</keyword>
<keyword evidence="14" id="KW-0805">Transcription regulation</keyword>
<keyword evidence="7" id="KW-0021">Allosteric enzyme</keyword>
<evidence type="ECO:0000256" key="18">
    <source>
        <dbReference type="ARBA" id="ARBA00023242"/>
    </source>
</evidence>
<reference evidence="29" key="1">
    <citation type="submission" date="2021-04" db="EMBL/GenBank/DDBJ databases">
        <authorList>
            <person name="Tunstrom K."/>
        </authorList>
    </citation>
    <scope>NUCLEOTIDE SEQUENCE</scope>
</reference>
<evidence type="ECO:0000256" key="14">
    <source>
        <dbReference type="ARBA" id="ARBA00023015"/>
    </source>
</evidence>
<proteinExistence type="inferred from homology"/>
<organism evidence="29 30">
    <name type="scientific">Parnassius apollo</name>
    <name type="common">Apollo butterfly</name>
    <name type="synonym">Papilio apollo</name>
    <dbReference type="NCBI Taxonomy" id="110799"/>
    <lineage>
        <taxon>Eukaryota</taxon>
        <taxon>Metazoa</taxon>
        <taxon>Ecdysozoa</taxon>
        <taxon>Arthropoda</taxon>
        <taxon>Hexapoda</taxon>
        <taxon>Insecta</taxon>
        <taxon>Pterygota</taxon>
        <taxon>Neoptera</taxon>
        <taxon>Endopterygota</taxon>
        <taxon>Lepidoptera</taxon>
        <taxon>Glossata</taxon>
        <taxon>Ditrysia</taxon>
        <taxon>Papilionoidea</taxon>
        <taxon>Papilionidae</taxon>
        <taxon>Parnassiinae</taxon>
        <taxon>Parnassini</taxon>
        <taxon>Parnassius</taxon>
        <taxon>Parnassius</taxon>
    </lineage>
</organism>
<keyword evidence="6" id="KW-1017">Isopeptide bond</keyword>
<keyword evidence="10 26" id="KW-0808">Transferase</keyword>
<gene>
    <name evidence="29" type="ORF">PAPOLLO_LOCUS10715</name>
</gene>
<dbReference type="PROSITE" id="PS51060">
    <property type="entry name" value="PARP_ALPHA_HD"/>
    <property type="match status" value="1"/>
</dbReference>
<evidence type="ECO:0000256" key="12">
    <source>
        <dbReference type="ARBA" id="ARBA00022765"/>
    </source>
</evidence>
<comment type="catalytic activity">
    <reaction evidence="24">
        <text>L-tyrosyl-[protein] + NAD(+) = O-(ADP-D-ribosyl)-L-tyrosyl-[protein] + nicotinamide + H(+)</text>
        <dbReference type="Rhea" id="RHEA:58236"/>
        <dbReference type="Rhea" id="RHEA-COMP:10136"/>
        <dbReference type="Rhea" id="RHEA-COMP:15092"/>
        <dbReference type="ChEBI" id="CHEBI:15378"/>
        <dbReference type="ChEBI" id="CHEBI:17154"/>
        <dbReference type="ChEBI" id="CHEBI:46858"/>
        <dbReference type="ChEBI" id="CHEBI:57540"/>
        <dbReference type="ChEBI" id="CHEBI:142557"/>
    </reaction>
    <physiologicalReaction direction="left-to-right" evidence="24">
        <dbReference type="Rhea" id="RHEA:58237"/>
    </physiologicalReaction>
</comment>
<dbReference type="GO" id="GO:0005730">
    <property type="term" value="C:nucleolus"/>
    <property type="evidence" value="ECO:0007669"/>
    <property type="project" value="UniProtKB-SubCell"/>
</dbReference>
<dbReference type="GO" id="GO:0005829">
    <property type="term" value="C:cytosol"/>
    <property type="evidence" value="ECO:0007669"/>
    <property type="project" value="UniProtKB-SubCell"/>
</dbReference>
<feature type="domain" description="PARP catalytic" evidence="27">
    <location>
        <begin position="107"/>
        <end position="329"/>
    </location>
</feature>
<keyword evidence="15 26" id="KW-0520">NAD</keyword>
<evidence type="ECO:0000256" key="9">
    <source>
        <dbReference type="ARBA" id="ARBA00022676"/>
    </source>
</evidence>
<evidence type="ECO:0000256" key="8">
    <source>
        <dbReference type="ARBA" id="ARBA00022588"/>
    </source>
</evidence>
<evidence type="ECO:0000256" key="6">
    <source>
        <dbReference type="ARBA" id="ARBA00022499"/>
    </source>
</evidence>
<comment type="catalytic activity">
    <reaction evidence="25">
        <text>L-seryl-[protein] + NAD(+) = O-(ADP-D-ribosyl)-L-seryl-[protein] + nicotinamide + H(+)</text>
        <dbReference type="Rhea" id="RHEA:58232"/>
        <dbReference type="Rhea" id="RHEA-COMP:9863"/>
        <dbReference type="Rhea" id="RHEA-COMP:15091"/>
        <dbReference type="ChEBI" id="CHEBI:15378"/>
        <dbReference type="ChEBI" id="CHEBI:17154"/>
        <dbReference type="ChEBI" id="CHEBI:29999"/>
        <dbReference type="ChEBI" id="CHEBI:57540"/>
        <dbReference type="ChEBI" id="CHEBI:142556"/>
    </reaction>
    <physiologicalReaction direction="left-to-right" evidence="25">
        <dbReference type="Rhea" id="RHEA:58233"/>
    </physiologicalReaction>
</comment>
<evidence type="ECO:0000256" key="3">
    <source>
        <dbReference type="ARBA" id="ARBA00004604"/>
    </source>
</evidence>
<accession>A0A8S3WXT9</accession>
<keyword evidence="11" id="KW-0548">Nucleotidyltransferase</keyword>
<dbReference type="EMBL" id="CAJQZP010000769">
    <property type="protein sequence ID" value="CAG4983806.1"/>
    <property type="molecule type" value="Genomic_DNA"/>
</dbReference>
<dbReference type="GO" id="GO:0045087">
    <property type="term" value="P:innate immune response"/>
    <property type="evidence" value="ECO:0007669"/>
    <property type="project" value="UniProtKB-KW"/>
</dbReference>
<evidence type="ECO:0000256" key="1">
    <source>
        <dbReference type="ARBA" id="ARBA00004286"/>
    </source>
</evidence>
<evidence type="ECO:0000313" key="29">
    <source>
        <dbReference type="EMBL" id="CAG4983806.1"/>
    </source>
</evidence>
<comment type="subcellular location">
    <subcellularLocation>
        <location evidence="1">Chromosome</location>
    </subcellularLocation>
    <subcellularLocation>
        <location evidence="2">Cytoplasm</location>
        <location evidence="2">Cytosol</location>
    </subcellularLocation>
    <subcellularLocation>
        <location evidence="3">Nucleus</location>
        <location evidence="3">Nucleolus</location>
    </subcellularLocation>
</comment>
<evidence type="ECO:0000256" key="20">
    <source>
        <dbReference type="ARBA" id="ARBA00024164"/>
    </source>
</evidence>
<evidence type="ECO:0000256" key="2">
    <source>
        <dbReference type="ARBA" id="ARBA00004514"/>
    </source>
</evidence>
<sequence length="329" mass="37469">MNKVLFEFELDVEKMPLGKLSKSQIKSGYIVLSELLQEFDKDRVDEKKIKAATNKFYTLVPHNFGTNKPKLLDNPDIIKKKIEMLDSLLEIEITYKLLVAPSEDSLSSIDSYYLKLKAEITPLDKISADFELIATYMKNTHAPTHTSYVVEIEELFKVVRDGEDEHYKKFKQLRNKRLLWHGSRITNFAGILSQGLRIAPPEAPATGYMFGKGVYFADMFSKSPNYCFANKNNPTGFVLVCEVALGEMKKCYRAQYISELPAGKHSVWGVGQTQPDPAQNRVLDDGIVVPLGTPISKKVRSSLLYNEFIVYDVSQINVKYLVQLNFKFK</sequence>
<evidence type="ECO:0000256" key="21">
    <source>
        <dbReference type="ARBA" id="ARBA00024347"/>
    </source>
</evidence>
<dbReference type="GO" id="GO:0070212">
    <property type="term" value="P:protein poly-ADP-ribosylation"/>
    <property type="evidence" value="ECO:0007669"/>
    <property type="project" value="TreeGrafter"/>
</dbReference>
<dbReference type="PANTHER" id="PTHR10459:SF112">
    <property type="entry name" value="POLY [ADP-RIBOSE] POLYMERASE 1"/>
    <property type="match status" value="1"/>
</dbReference>
<keyword evidence="30" id="KW-1185">Reference proteome</keyword>
<evidence type="ECO:0000259" key="28">
    <source>
        <dbReference type="PROSITE" id="PS51060"/>
    </source>
</evidence>
<evidence type="ECO:0000256" key="13">
    <source>
        <dbReference type="ARBA" id="ARBA00022859"/>
    </source>
</evidence>
<keyword evidence="12" id="KW-0013">ADP-ribosylation</keyword>
<dbReference type="GO" id="GO:0006302">
    <property type="term" value="P:double-strand break repair"/>
    <property type="evidence" value="ECO:0007669"/>
    <property type="project" value="TreeGrafter"/>
</dbReference>
<keyword evidence="5" id="KW-0963">Cytoplasm</keyword>
<evidence type="ECO:0000256" key="17">
    <source>
        <dbReference type="ARBA" id="ARBA00023163"/>
    </source>
</evidence>
<evidence type="ECO:0000256" key="16">
    <source>
        <dbReference type="ARBA" id="ARBA00023125"/>
    </source>
</evidence>
<evidence type="ECO:0000256" key="25">
    <source>
        <dbReference type="ARBA" id="ARBA00048575"/>
    </source>
</evidence>
<dbReference type="Pfam" id="PF00644">
    <property type="entry name" value="PARP"/>
    <property type="match status" value="1"/>
</dbReference>